<dbReference type="PANTHER" id="PTHR24168">
    <property type="entry name" value="KN MOTIF AND ANKYRIN REPEAT DOMAIN-CONTAINING"/>
    <property type="match status" value="1"/>
</dbReference>
<evidence type="ECO:0000313" key="4">
    <source>
        <dbReference type="Proteomes" id="UP000593567"/>
    </source>
</evidence>
<evidence type="ECO:0000256" key="1">
    <source>
        <dbReference type="PROSITE-ProRule" id="PRU00023"/>
    </source>
</evidence>
<dbReference type="Gene3D" id="1.25.40.20">
    <property type="entry name" value="Ankyrin repeat-containing domain"/>
    <property type="match status" value="1"/>
</dbReference>
<dbReference type="PROSITE" id="PS50088">
    <property type="entry name" value="ANK_REPEAT"/>
    <property type="match status" value="2"/>
</dbReference>
<feature type="compositionally biased region" description="Polar residues" evidence="2">
    <location>
        <begin position="225"/>
        <end position="237"/>
    </location>
</feature>
<dbReference type="PROSITE" id="PS50297">
    <property type="entry name" value="ANK_REP_REGION"/>
    <property type="match status" value="2"/>
</dbReference>
<dbReference type="InterPro" id="IPR002110">
    <property type="entry name" value="Ankyrin_rpt"/>
</dbReference>
<evidence type="ECO:0000313" key="3">
    <source>
        <dbReference type="EMBL" id="KAF6022195.1"/>
    </source>
</evidence>
<dbReference type="PANTHER" id="PTHR24168:SF21">
    <property type="entry name" value="KANK, ISOFORM D"/>
    <property type="match status" value="1"/>
</dbReference>
<accession>A0A7J7J855</accession>
<dbReference type="GO" id="GO:0005737">
    <property type="term" value="C:cytoplasm"/>
    <property type="evidence" value="ECO:0007669"/>
    <property type="project" value="TreeGrafter"/>
</dbReference>
<dbReference type="EMBL" id="VXIV02002883">
    <property type="protein sequence ID" value="KAF6022195.1"/>
    <property type="molecule type" value="Genomic_DNA"/>
</dbReference>
<sequence length="266" mass="29089">MLYSLTAASQTVQSQWFSIGSVPSATAESVNGFLNHISMKFGRTVLAYIINMVDGNGNCVMHYSVSNCNFEVMKVILKTGLADADIRNKVGYTPTMLAALCDAPSAEDKKVLRLLLFHADVNVTATQAGQTALMLAVAHNKQEMVNLLLEANCAVNLQDFDGSTALMSAAEHNHVDIVKLLLDHPDIDVSLKDQDGSTALDIALEYGHEETAELLYAFEKSSPRQRYSSVQRSSNNRHIPPSARSRNSQRSSSYSSSRSSSFQRPI</sequence>
<evidence type="ECO:0000256" key="2">
    <source>
        <dbReference type="SAM" id="MobiDB-lite"/>
    </source>
</evidence>
<dbReference type="SMART" id="SM00248">
    <property type="entry name" value="ANK"/>
    <property type="match status" value="5"/>
</dbReference>
<feature type="repeat" description="ANK" evidence="1">
    <location>
        <begin position="128"/>
        <end position="160"/>
    </location>
</feature>
<gene>
    <name evidence="3" type="ORF">EB796_019499</name>
</gene>
<name>A0A7J7J855_BUGNE</name>
<reference evidence="3" key="1">
    <citation type="submission" date="2020-06" db="EMBL/GenBank/DDBJ databases">
        <title>Draft genome of Bugula neritina, a colonial animal packing powerful symbionts and potential medicines.</title>
        <authorList>
            <person name="Rayko M."/>
        </authorList>
    </citation>
    <scope>NUCLEOTIDE SEQUENCE [LARGE SCALE GENOMIC DNA]</scope>
    <source>
        <strain evidence="3">Kwan_BN1</strain>
    </source>
</reference>
<dbReference type="Proteomes" id="UP000593567">
    <property type="component" value="Unassembled WGS sequence"/>
</dbReference>
<dbReference type="SUPFAM" id="SSF48403">
    <property type="entry name" value="Ankyrin repeat"/>
    <property type="match status" value="1"/>
</dbReference>
<dbReference type="GO" id="GO:0005856">
    <property type="term" value="C:cytoskeleton"/>
    <property type="evidence" value="ECO:0007669"/>
    <property type="project" value="TreeGrafter"/>
</dbReference>
<keyword evidence="1" id="KW-0040">ANK repeat</keyword>
<dbReference type="AlphaFoldDB" id="A0A7J7J855"/>
<feature type="region of interest" description="Disordered" evidence="2">
    <location>
        <begin position="225"/>
        <end position="266"/>
    </location>
</feature>
<dbReference type="OrthoDB" id="5406014at2759"/>
<proteinExistence type="predicted"/>
<organism evidence="3 4">
    <name type="scientific">Bugula neritina</name>
    <name type="common">Brown bryozoan</name>
    <name type="synonym">Sertularia neritina</name>
    <dbReference type="NCBI Taxonomy" id="10212"/>
    <lineage>
        <taxon>Eukaryota</taxon>
        <taxon>Metazoa</taxon>
        <taxon>Spiralia</taxon>
        <taxon>Lophotrochozoa</taxon>
        <taxon>Bryozoa</taxon>
        <taxon>Gymnolaemata</taxon>
        <taxon>Cheilostomatida</taxon>
        <taxon>Flustrina</taxon>
        <taxon>Buguloidea</taxon>
        <taxon>Bugulidae</taxon>
        <taxon>Bugula</taxon>
    </lineage>
</organism>
<protein>
    <submittedName>
        <fullName evidence="3">KANK4</fullName>
    </submittedName>
</protein>
<feature type="compositionally biased region" description="Low complexity" evidence="2">
    <location>
        <begin position="242"/>
        <end position="266"/>
    </location>
</feature>
<feature type="repeat" description="ANK" evidence="1">
    <location>
        <begin position="161"/>
        <end position="184"/>
    </location>
</feature>
<dbReference type="Pfam" id="PF12796">
    <property type="entry name" value="Ank_2"/>
    <property type="match status" value="2"/>
</dbReference>
<dbReference type="InterPro" id="IPR047184">
    <property type="entry name" value="KANK1-4"/>
</dbReference>
<dbReference type="GO" id="GO:0030837">
    <property type="term" value="P:negative regulation of actin filament polymerization"/>
    <property type="evidence" value="ECO:0007669"/>
    <property type="project" value="InterPro"/>
</dbReference>
<comment type="caution">
    <text evidence="3">The sequence shown here is derived from an EMBL/GenBank/DDBJ whole genome shotgun (WGS) entry which is preliminary data.</text>
</comment>
<dbReference type="InterPro" id="IPR036770">
    <property type="entry name" value="Ankyrin_rpt-contain_sf"/>
</dbReference>
<keyword evidence="4" id="KW-1185">Reference proteome</keyword>